<dbReference type="Proteomes" id="UP000262882">
    <property type="component" value="Unassembled WGS sequence"/>
</dbReference>
<sequence>MNPGTYAGKFVAKKSGTRSKPIFLCGDAQAIIDGGGVKKGYGFHLNGANYWRLVGFTVRNCQKGVIGDTTNGSIIQGLTVHDVGDEAIHLRKFSTGNIVQYNKIYNTGLRREKFGEGIYLGTAESNWGSITGGKPDKSDNNVVRGNVIRATAEAIDIKEGTTGGKILNNVFDGSKIGGSKHNDSWVDVKGNNYLLEGNKGTKTPVDGFQTHEILDGWGKGNVFRNNTITLAGGSGVGINDVRGGNTIDCDNKVTDGKLTKKGACS</sequence>
<evidence type="ECO:0000259" key="1">
    <source>
        <dbReference type="Pfam" id="PF13229"/>
    </source>
</evidence>
<feature type="domain" description="Right handed beta helix" evidence="1">
    <location>
        <begin position="39"/>
        <end position="179"/>
    </location>
</feature>
<dbReference type="SUPFAM" id="SSF51126">
    <property type="entry name" value="Pectin lyase-like"/>
    <property type="match status" value="1"/>
</dbReference>
<evidence type="ECO:0000313" key="3">
    <source>
        <dbReference type="Proteomes" id="UP000262882"/>
    </source>
</evidence>
<dbReference type="OrthoDB" id="264773at2"/>
<dbReference type="SMART" id="SM00710">
    <property type="entry name" value="PbH1"/>
    <property type="match status" value="4"/>
</dbReference>
<dbReference type="Gene3D" id="2.160.20.10">
    <property type="entry name" value="Single-stranded right-handed beta-helix, Pectin lyase-like"/>
    <property type="match status" value="1"/>
</dbReference>
<evidence type="ECO:0000313" key="2">
    <source>
        <dbReference type="EMBL" id="RFS82284.1"/>
    </source>
</evidence>
<comment type="caution">
    <text evidence="2">The sequence shown here is derived from an EMBL/GenBank/DDBJ whole genome shotgun (WGS) entry which is preliminary data.</text>
</comment>
<accession>A0A372GA81</accession>
<dbReference type="InterPro" id="IPR039448">
    <property type="entry name" value="Beta_helix"/>
</dbReference>
<dbReference type="InterPro" id="IPR006626">
    <property type="entry name" value="PbH1"/>
</dbReference>
<proteinExistence type="predicted"/>
<organism evidence="2 3">
    <name type="scientific">Actinomadura spongiicola</name>
    <dbReference type="NCBI Taxonomy" id="2303421"/>
    <lineage>
        <taxon>Bacteria</taxon>
        <taxon>Bacillati</taxon>
        <taxon>Actinomycetota</taxon>
        <taxon>Actinomycetes</taxon>
        <taxon>Streptosporangiales</taxon>
        <taxon>Thermomonosporaceae</taxon>
        <taxon>Actinomadura</taxon>
    </lineage>
</organism>
<dbReference type="AlphaFoldDB" id="A0A372GA81"/>
<dbReference type="EMBL" id="QVNQ01000010">
    <property type="protein sequence ID" value="RFS82284.1"/>
    <property type="molecule type" value="Genomic_DNA"/>
</dbReference>
<protein>
    <recommendedName>
        <fullName evidence="1">Right handed beta helix domain-containing protein</fullName>
    </recommendedName>
</protein>
<dbReference type="InterPro" id="IPR012334">
    <property type="entry name" value="Pectin_lyas_fold"/>
</dbReference>
<keyword evidence="3" id="KW-1185">Reference proteome</keyword>
<dbReference type="Pfam" id="PF13229">
    <property type="entry name" value="Beta_helix"/>
    <property type="match status" value="1"/>
</dbReference>
<reference evidence="2 3" key="1">
    <citation type="submission" date="2018-08" db="EMBL/GenBank/DDBJ databases">
        <title>Actinomadura spongicola sp. nov., isolated from marine sponge Leucetta chagosensis.</title>
        <authorList>
            <person name="Li L."/>
            <person name="Lin H.W."/>
        </authorList>
    </citation>
    <scope>NUCLEOTIDE SEQUENCE [LARGE SCALE GENOMIC DNA]</scope>
    <source>
        <strain evidence="2 3">LHW52907</strain>
    </source>
</reference>
<gene>
    <name evidence="2" type="ORF">D0T12_28335</name>
</gene>
<name>A0A372GA81_9ACTN</name>
<dbReference type="InterPro" id="IPR011050">
    <property type="entry name" value="Pectin_lyase_fold/virulence"/>
</dbReference>